<dbReference type="RefSeq" id="WP_278057498.1">
    <property type="nucleotide sequence ID" value="NZ_CP121247.1"/>
</dbReference>
<sequence>MQGRVGGRILVEESDRRFGVRLVEKNGERELIATGDPTLAIATIRRLRADQRPDISTLTTQIRQALDPDLAEFLGPEWGYRWEFWYAQSPLAELPGSERVAIFPRGTDELAEHAEQIRAALAASNPISDANENFDKLSWFVAFSEEHEVAAVMGYETLHSQGKDFAYFHGLGTLPQFRGRGYASLLMVGAVNLALTTHDAIHFGMWAWNEGAGRIYKRVGLINDAHLIEGRREPFVELG</sequence>
<feature type="domain" description="N-acetyltransferase" evidence="1">
    <location>
        <begin position="100"/>
        <end position="239"/>
    </location>
</feature>
<evidence type="ECO:0000313" key="3">
    <source>
        <dbReference type="Proteomes" id="UP001235966"/>
    </source>
</evidence>
<accession>A0ABT9N8M0</accession>
<protein>
    <submittedName>
        <fullName evidence="2">GNAT superfamily N-acetyltransferase</fullName>
    </submittedName>
</protein>
<dbReference type="CDD" id="cd04301">
    <property type="entry name" value="NAT_SF"/>
    <property type="match status" value="1"/>
</dbReference>
<comment type="caution">
    <text evidence="2">The sequence shown here is derived from an EMBL/GenBank/DDBJ whole genome shotgun (WGS) entry which is preliminary data.</text>
</comment>
<dbReference type="InterPro" id="IPR000182">
    <property type="entry name" value="GNAT_dom"/>
</dbReference>
<dbReference type="Proteomes" id="UP001235966">
    <property type="component" value="Unassembled WGS sequence"/>
</dbReference>
<evidence type="ECO:0000313" key="2">
    <source>
        <dbReference type="EMBL" id="MDP9800047.1"/>
    </source>
</evidence>
<dbReference type="SUPFAM" id="SSF55729">
    <property type="entry name" value="Acyl-CoA N-acyltransferases (Nat)"/>
    <property type="match status" value="1"/>
</dbReference>
<organism evidence="2 3">
    <name type="scientific">Arcanobacterium wilhelmae</name>
    <dbReference type="NCBI Taxonomy" id="1803177"/>
    <lineage>
        <taxon>Bacteria</taxon>
        <taxon>Bacillati</taxon>
        <taxon>Actinomycetota</taxon>
        <taxon>Actinomycetes</taxon>
        <taxon>Actinomycetales</taxon>
        <taxon>Actinomycetaceae</taxon>
        <taxon>Arcanobacterium</taxon>
    </lineage>
</organism>
<dbReference type="PROSITE" id="PS51186">
    <property type="entry name" value="GNAT"/>
    <property type="match status" value="1"/>
</dbReference>
<name>A0ABT9N8M0_9ACTO</name>
<evidence type="ECO:0000259" key="1">
    <source>
        <dbReference type="PROSITE" id="PS51186"/>
    </source>
</evidence>
<dbReference type="Gene3D" id="3.40.630.30">
    <property type="match status" value="1"/>
</dbReference>
<keyword evidence="3" id="KW-1185">Reference proteome</keyword>
<dbReference type="Pfam" id="PF00583">
    <property type="entry name" value="Acetyltransf_1"/>
    <property type="match status" value="1"/>
</dbReference>
<dbReference type="InterPro" id="IPR016181">
    <property type="entry name" value="Acyl_CoA_acyltransferase"/>
</dbReference>
<dbReference type="EMBL" id="JAUSQW010000001">
    <property type="protein sequence ID" value="MDP9800047.1"/>
    <property type="molecule type" value="Genomic_DNA"/>
</dbReference>
<proteinExistence type="predicted"/>
<gene>
    <name evidence="2" type="ORF">J2S49_000123</name>
</gene>
<reference evidence="2 3" key="1">
    <citation type="submission" date="2023-07" db="EMBL/GenBank/DDBJ databases">
        <title>Sequencing the genomes of 1000 actinobacteria strains.</title>
        <authorList>
            <person name="Klenk H.-P."/>
        </authorList>
    </citation>
    <scope>NUCLEOTIDE SEQUENCE [LARGE SCALE GENOMIC DNA]</scope>
    <source>
        <strain evidence="2 3">DSM 102162</strain>
    </source>
</reference>